<dbReference type="GO" id="GO:0003886">
    <property type="term" value="F:DNA (cytosine-5-)-methyltransferase activity"/>
    <property type="evidence" value="ECO:0007669"/>
    <property type="project" value="UniProtKB-EC"/>
</dbReference>
<dbReference type="PRINTS" id="PR00105">
    <property type="entry name" value="C5METTRFRASE"/>
</dbReference>
<evidence type="ECO:0000256" key="4">
    <source>
        <dbReference type="ARBA" id="ARBA00022747"/>
    </source>
</evidence>
<dbReference type="Gene3D" id="3.40.50.150">
    <property type="entry name" value="Vaccinia Virus protein VP39"/>
    <property type="match status" value="1"/>
</dbReference>
<comment type="similarity">
    <text evidence="5 6">Belongs to the class I-like SAM-binding methyltransferase superfamily. C5-methyltransferase family.</text>
</comment>
<dbReference type="PANTHER" id="PTHR10629">
    <property type="entry name" value="CYTOSINE-SPECIFIC METHYLTRANSFERASE"/>
    <property type="match status" value="1"/>
</dbReference>
<dbReference type="PANTHER" id="PTHR10629:SF52">
    <property type="entry name" value="DNA (CYTOSINE-5)-METHYLTRANSFERASE 1"/>
    <property type="match status" value="1"/>
</dbReference>
<dbReference type="Pfam" id="PF00145">
    <property type="entry name" value="DNA_methylase"/>
    <property type="match status" value="2"/>
</dbReference>
<dbReference type="EMBL" id="FOAT01000009">
    <property type="protein sequence ID" value="SEK98355.1"/>
    <property type="molecule type" value="Genomic_DNA"/>
</dbReference>
<feature type="active site" evidence="5">
    <location>
        <position position="126"/>
    </location>
</feature>
<dbReference type="OrthoDB" id="9813719at2"/>
<protein>
    <recommendedName>
        <fullName evidence="7">Cytosine-specific methyltransferase</fullName>
        <ecNumber evidence="7">2.1.1.37</ecNumber>
    </recommendedName>
</protein>
<evidence type="ECO:0000256" key="1">
    <source>
        <dbReference type="ARBA" id="ARBA00022603"/>
    </source>
</evidence>
<keyword evidence="2 5" id="KW-0808">Transferase</keyword>
<dbReference type="EC" id="2.1.1.37" evidence="7"/>
<dbReference type="Gene3D" id="3.90.120.10">
    <property type="entry name" value="DNA Methylase, subunit A, domain 2"/>
    <property type="match status" value="1"/>
</dbReference>
<dbReference type="GO" id="GO:0032259">
    <property type="term" value="P:methylation"/>
    <property type="evidence" value="ECO:0007669"/>
    <property type="project" value="UniProtKB-KW"/>
</dbReference>
<dbReference type="InterPro" id="IPR050390">
    <property type="entry name" value="C5-Methyltransferase"/>
</dbReference>
<evidence type="ECO:0000256" key="5">
    <source>
        <dbReference type="PROSITE-ProRule" id="PRU01016"/>
    </source>
</evidence>
<evidence type="ECO:0000256" key="6">
    <source>
        <dbReference type="RuleBase" id="RU000416"/>
    </source>
</evidence>
<reference evidence="8 9" key="1">
    <citation type="submission" date="2016-10" db="EMBL/GenBank/DDBJ databases">
        <authorList>
            <person name="de Groot N.N."/>
        </authorList>
    </citation>
    <scope>NUCLEOTIDE SEQUENCE [LARGE SCALE GENOMIC DNA]</scope>
    <source>
        <strain evidence="8 9">KH2T6</strain>
    </source>
</reference>
<proteinExistence type="inferred from homology"/>
<dbReference type="SUPFAM" id="SSF53335">
    <property type="entry name" value="S-adenosyl-L-methionine-dependent methyltransferases"/>
    <property type="match status" value="1"/>
</dbReference>
<keyword evidence="4" id="KW-0680">Restriction system</keyword>
<evidence type="ECO:0000313" key="9">
    <source>
        <dbReference type="Proteomes" id="UP000186015"/>
    </source>
</evidence>
<sequence length="431" mass="49734">MDNIINQYNFIDLFAGAGGLSEGFVQAGFKPLAHVEMNQFAAQTLQTRIAYYYLKANKKLKVYRDYLRGVITREEFLSKIPDSILRSVLCETMSDKTLPSIFDTIDMILAENNISKVDVIIGGPPCQAYSLVGRAQSSHMITPMQDDPRNELYKLYARFLKRYQPRMFVFENVMGIQSANGGKTWKNIKTYLKRVGYEIECHEQNSRSFGVLQNRRRMIIVGWLKDSGLKYPEFEVIEPDALVNDLLNDLPAILPGEKSNEYSDRKISKYVKTQKIRERGDILTLHESRSNKERDIEIYKRVIELWNNGHQRLNYNDLPEELKTHKNRDSFLDRFKVVEGDEQYCHTMLAHISKDGHYFIHPDISQHRSITVREAARIQSFPDNYFFEGPRTSQFIQIGNAVPPLMAKGIAVGVEHELSKKGDIDGKKSFT</sequence>
<evidence type="ECO:0000256" key="2">
    <source>
        <dbReference type="ARBA" id="ARBA00022679"/>
    </source>
</evidence>
<dbReference type="InterPro" id="IPR029063">
    <property type="entry name" value="SAM-dependent_MTases_sf"/>
</dbReference>
<dbReference type="AlphaFoldDB" id="A0A1H7LIL4"/>
<name>A0A1H7LIL4_RUMAL</name>
<dbReference type="NCBIfam" id="TIGR00675">
    <property type="entry name" value="dcm"/>
    <property type="match status" value="1"/>
</dbReference>
<dbReference type="GO" id="GO:0009307">
    <property type="term" value="P:DNA restriction-modification system"/>
    <property type="evidence" value="ECO:0007669"/>
    <property type="project" value="UniProtKB-KW"/>
</dbReference>
<dbReference type="Proteomes" id="UP000186015">
    <property type="component" value="Unassembled WGS sequence"/>
</dbReference>
<comment type="catalytic activity">
    <reaction evidence="7">
        <text>a 2'-deoxycytidine in DNA + S-adenosyl-L-methionine = a 5-methyl-2'-deoxycytidine in DNA + S-adenosyl-L-homocysteine + H(+)</text>
        <dbReference type="Rhea" id="RHEA:13681"/>
        <dbReference type="Rhea" id="RHEA-COMP:11369"/>
        <dbReference type="Rhea" id="RHEA-COMP:11370"/>
        <dbReference type="ChEBI" id="CHEBI:15378"/>
        <dbReference type="ChEBI" id="CHEBI:57856"/>
        <dbReference type="ChEBI" id="CHEBI:59789"/>
        <dbReference type="ChEBI" id="CHEBI:85452"/>
        <dbReference type="ChEBI" id="CHEBI:85454"/>
        <dbReference type="EC" id="2.1.1.37"/>
    </reaction>
</comment>
<accession>A0A1H7LIL4</accession>
<keyword evidence="3 5" id="KW-0949">S-adenosyl-L-methionine</keyword>
<dbReference type="RefSeq" id="WP_074833673.1">
    <property type="nucleotide sequence ID" value="NZ_FOAT01000009.1"/>
</dbReference>
<organism evidence="8 9">
    <name type="scientific">Ruminococcus albus</name>
    <dbReference type="NCBI Taxonomy" id="1264"/>
    <lineage>
        <taxon>Bacteria</taxon>
        <taxon>Bacillati</taxon>
        <taxon>Bacillota</taxon>
        <taxon>Clostridia</taxon>
        <taxon>Eubacteriales</taxon>
        <taxon>Oscillospiraceae</taxon>
        <taxon>Ruminococcus</taxon>
    </lineage>
</organism>
<dbReference type="InterPro" id="IPR001525">
    <property type="entry name" value="C5_MeTfrase"/>
</dbReference>
<dbReference type="PROSITE" id="PS00094">
    <property type="entry name" value="C5_MTASE_1"/>
    <property type="match status" value="1"/>
</dbReference>
<keyword evidence="1 5" id="KW-0489">Methyltransferase</keyword>
<dbReference type="PROSITE" id="PS51679">
    <property type="entry name" value="SAM_MT_C5"/>
    <property type="match status" value="1"/>
</dbReference>
<evidence type="ECO:0000256" key="3">
    <source>
        <dbReference type="ARBA" id="ARBA00022691"/>
    </source>
</evidence>
<gene>
    <name evidence="8" type="ORF">SAMN05216469_10930</name>
</gene>
<evidence type="ECO:0000256" key="7">
    <source>
        <dbReference type="RuleBase" id="RU000417"/>
    </source>
</evidence>
<evidence type="ECO:0000313" key="8">
    <source>
        <dbReference type="EMBL" id="SEK98355.1"/>
    </source>
</evidence>
<dbReference type="InterPro" id="IPR018117">
    <property type="entry name" value="C5_DNA_meth_AS"/>
</dbReference>